<keyword evidence="3" id="KW-1185">Reference proteome</keyword>
<dbReference type="RefSeq" id="WP_349246094.1">
    <property type="nucleotide sequence ID" value="NZ_JASCXX010000023.1"/>
</dbReference>
<keyword evidence="1" id="KW-1133">Transmembrane helix</keyword>
<comment type="caution">
    <text evidence="2">The sequence shown here is derived from an EMBL/GenBank/DDBJ whole genome shotgun (WGS) entry which is preliminary data.</text>
</comment>
<sequence length="474" mass="50861">MLGTRTILGLAVDEFGVGVAEIGVRSGRPEVRRVGQCVFEEKLGAHNGKALGQTLRQFLRANHFSLKNAAVGIPTKWVVAKEITAPPAGADAMAGLLGIEAERTFSLNAGELIFDYCGRTSTSQSSKVMLLAARRQMVDQIKDLAASAGLHVQSVTVSALAFGSVASSDAMEQRYGVYTRPTYCEFWSQVDGAPRSIKHVAMPATNGEPSDQAKRLTSAIQQLMMISAPQDQAAPYEVTVYDDSHLSDGVIDHLRTQLGPRVTVTDGNATLVAAGLLSTERDESSAAIAAAAVAMAATATEKPAVDFLNPRIGRKKTSPRKRVVTWGIIAGVILLGAVGAVIAEWQSKRADIASYNEQLELIADDVAVARDVRDRLTYAGSWTSRDPRFLECLLQLTLAFPESPRVWATSLALSETAEGSLVGRAVDEQSFYEVLNNIKGNAAFSDVMMMYLRDAGGSAQEKTFAVTFKFQGVK</sequence>
<dbReference type="Proteomes" id="UP001431776">
    <property type="component" value="Unassembled WGS sequence"/>
</dbReference>
<dbReference type="InterPro" id="IPR005883">
    <property type="entry name" value="PilM"/>
</dbReference>
<dbReference type="InterPro" id="IPR043129">
    <property type="entry name" value="ATPase_NBD"/>
</dbReference>
<organism evidence="2 3">
    <name type="scientific">Anaerobaca lacustris</name>
    <dbReference type="NCBI Taxonomy" id="3044600"/>
    <lineage>
        <taxon>Bacteria</taxon>
        <taxon>Pseudomonadati</taxon>
        <taxon>Planctomycetota</taxon>
        <taxon>Phycisphaerae</taxon>
        <taxon>Sedimentisphaerales</taxon>
        <taxon>Anaerobacaceae</taxon>
        <taxon>Anaerobaca</taxon>
    </lineage>
</organism>
<dbReference type="Pfam" id="PF11104">
    <property type="entry name" value="PilM_2"/>
    <property type="match status" value="1"/>
</dbReference>
<dbReference type="EMBL" id="JASCXX010000023">
    <property type="protein sequence ID" value="MDI6450683.1"/>
    <property type="molecule type" value="Genomic_DNA"/>
</dbReference>
<keyword evidence="1" id="KW-0812">Transmembrane</keyword>
<proteinExistence type="predicted"/>
<dbReference type="Gene3D" id="3.30.420.40">
    <property type="match status" value="1"/>
</dbReference>
<evidence type="ECO:0000313" key="3">
    <source>
        <dbReference type="Proteomes" id="UP001431776"/>
    </source>
</evidence>
<dbReference type="AlphaFoldDB" id="A0AAW6TY61"/>
<evidence type="ECO:0000313" key="2">
    <source>
        <dbReference type="EMBL" id="MDI6450683.1"/>
    </source>
</evidence>
<reference evidence="2" key="1">
    <citation type="submission" date="2023-05" db="EMBL/GenBank/DDBJ databases">
        <title>Anaerotaeda fermentans gen. nov., sp. nov., a novel anaerobic planctomycete of the new family within the order Sedimentisphaerales isolated from Taman Peninsula, Russia.</title>
        <authorList>
            <person name="Khomyakova M.A."/>
            <person name="Merkel A.Y."/>
            <person name="Slobodkin A.I."/>
        </authorList>
    </citation>
    <scope>NUCLEOTIDE SEQUENCE</scope>
    <source>
        <strain evidence="2">M17dextr</strain>
    </source>
</reference>
<protein>
    <submittedName>
        <fullName evidence="2">Pilus assembly protein PilM</fullName>
    </submittedName>
</protein>
<name>A0AAW6TY61_9BACT</name>
<dbReference type="SUPFAM" id="SSF53067">
    <property type="entry name" value="Actin-like ATPase domain"/>
    <property type="match status" value="1"/>
</dbReference>
<feature type="transmembrane region" description="Helical" evidence="1">
    <location>
        <begin position="323"/>
        <end position="343"/>
    </location>
</feature>
<accession>A0AAW6TY61</accession>
<evidence type="ECO:0000256" key="1">
    <source>
        <dbReference type="SAM" id="Phobius"/>
    </source>
</evidence>
<dbReference type="Gene3D" id="3.30.1490.300">
    <property type="match status" value="1"/>
</dbReference>
<keyword evidence="1" id="KW-0472">Membrane</keyword>
<gene>
    <name evidence="2" type="primary">pilM</name>
    <name evidence="2" type="ORF">QJ522_16615</name>
</gene>